<protein>
    <recommendedName>
        <fullName evidence="3">Carboxylic ester hydrolase</fullName>
        <ecNumber evidence="3">3.1.1.-</ecNumber>
    </recommendedName>
</protein>
<evidence type="ECO:0000313" key="6">
    <source>
        <dbReference type="Proteomes" id="UP000324241"/>
    </source>
</evidence>
<feature type="signal peptide" evidence="3">
    <location>
        <begin position="1"/>
        <end position="16"/>
    </location>
</feature>
<comment type="caution">
    <text evidence="5">The sequence shown here is derived from an EMBL/GenBank/DDBJ whole genome shotgun (WGS) entry which is preliminary data.</text>
</comment>
<proteinExistence type="inferred from homology"/>
<dbReference type="InterPro" id="IPR019819">
    <property type="entry name" value="Carboxylesterase_B_CS"/>
</dbReference>
<dbReference type="AlphaFoldDB" id="A0A5M9MGB2"/>
<accession>A0A5M9MGB2</accession>
<dbReference type="Proteomes" id="UP000324241">
    <property type="component" value="Unassembled WGS sequence"/>
</dbReference>
<dbReference type="InterPro" id="IPR019826">
    <property type="entry name" value="Carboxylesterase_B_AS"/>
</dbReference>
<evidence type="ECO:0000256" key="1">
    <source>
        <dbReference type="ARBA" id="ARBA00005964"/>
    </source>
</evidence>
<organism evidence="5 6">
    <name type="scientific">Aspergillus tanneri</name>
    <dbReference type="NCBI Taxonomy" id="1220188"/>
    <lineage>
        <taxon>Eukaryota</taxon>
        <taxon>Fungi</taxon>
        <taxon>Dikarya</taxon>
        <taxon>Ascomycota</taxon>
        <taxon>Pezizomycotina</taxon>
        <taxon>Eurotiomycetes</taxon>
        <taxon>Eurotiomycetidae</taxon>
        <taxon>Eurotiales</taxon>
        <taxon>Aspergillaceae</taxon>
        <taxon>Aspergillus</taxon>
        <taxon>Aspergillus subgen. Circumdati</taxon>
    </lineage>
</organism>
<dbReference type="FunFam" id="3.40.50.1820:FF:000342">
    <property type="entry name" value="Carboxylic ester hydrolase"/>
    <property type="match status" value="1"/>
</dbReference>
<sequence>MDCLLILAILAPLALGLNPHNRPQPISSYVPVVNEQTSVTLLYHNNLNGSDDSTHVGAILLDGMHQYDIRDACRDIGETMISKQTLEDHREDFKHLFSYLVYSGRAKPTNSYYIRNGLLSVTKDSDDFQMLPYPGRDFKLPVLCTHTVSSSVTVAAKHARRKEVRMESGNNSYIGFRDQKSFRFLGIPYANTPQRFTYATLHSPKKSAVIRATNYGPSCAQAGGGSEDCLYLNIYTPYIPRNDAKKGLRPVLFWIHGGDFTNGSGADRLTDGGNLASREDIVVVTFNYRLSTLGFLAVPGTDIHGNYGIADQVLALEWTTKNIAQFGGDPNRITIIGESAGAASVRALLGSSPALGMFQGAVVMSNLGGGVGLGLGSDYATTYSSFITIAESYNATGKRIFSEAGCGKGNIKQQVSCLRQVSASALSRLNTAARHIVQDGHYVTSRELDLVNKGKNSGIPVIFGNGANDGASFCKYPPASIKSPTEGIQAALGIDEIHAQRILDSGLFPYHDSGNMTGDSFNVAQRVSTDLRVRCVNQATAFTGFTSGRFKPSYYYQIGRTSAGWNPNNIDRPPATSELPNGDPEVPYFRGRASDLPWVFGNLETLRDPPDLDSVRVVSAYFSEFVRSGQPNPPGEYLQARGYSTTLDVIKHFDRWEPISNFEGPMQLMGFPSVRANFQDIAQCDFLGYPMTHYFRWS</sequence>
<dbReference type="GO" id="GO:0016787">
    <property type="term" value="F:hydrolase activity"/>
    <property type="evidence" value="ECO:0007669"/>
    <property type="project" value="UniProtKB-KW"/>
</dbReference>
<dbReference type="PROSITE" id="PS00941">
    <property type="entry name" value="CARBOXYLESTERASE_B_2"/>
    <property type="match status" value="1"/>
</dbReference>
<evidence type="ECO:0000313" key="5">
    <source>
        <dbReference type="EMBL" id="KAA8646008.1"/>
    </source>
</evidence>
<dbReference type="InterPro" id="IPR002018">
    <property type="entry name" value="CarbesteraseB"/>
</dbReference>
<dbReference type="VEuPathDB" id="FungiDB:EYZ11_012097"/>
<dbReference type="OrthoDB" id="408631at2759"/>
<dbReference type="EMBL" id="QUQM01000007">
    <property type="protein sequence ID" value="KAA8646008.1"/>
    <property type="molecule type" value="Genomic_DNA"/>
</dbReference>
<name>A0A5M9MGB2_9EURO</name>
<dbReference type="PANTHER" id="PTHR43142:SF3">
    <property type="entry name" value="PUTATIVE (AFU_ORTHOLOGUE AFUA_3G09070)-RELATED"/>
    <property type="match status" value="1"/>
</dbReference>
<reference evidence="5 6" key="1">
    <citation type="submission" date="2019-08" db="EMBL/GenBank/DDBJ databases">
        <title>The genome sequence of a newly discovered highly antifungal drug resistant Aspergillus species, Aspergillus tanneri NIH 1004.</title>
        <authorList>
            <person name="Mounaud S."/>
            <person name="Singh I."/>
            <person name="Joardar V."/>
            <person name="Pakala S."/>
            <person name="Pakala S."/>
            <person name="Venepally P."/>
            <person name="Chung J.K."/>
            <person name="Losada L."/>
            <person name="Nierman W.C."/>
        </authorList>
    </citation>
    <scope>NUCLEOTIDE SEQUENCE [LARGE SCALE GENOMIC DNA]</scope>
    <source>
        <strain evidence="5 6">NIH1004</strain>
    </source>
</reference>
<comment type="similarity">
    <text evidence="1 3">Belongs to the type-B carboxylesterase/lipase family.</text>
</comment>
<dbReference type="PANTHER" id="PTHR43142">
    <property type="entry name" value="CARBOXYLIC ESTER HYDROLASE"/>
    <property type="match status" value="1"/>
</dbReference>
<dbReference type="RefSeq" id="XP_033425369.1">
    <property type="nucleotide sequence ID" value="XM_033572054.1"/>
</dbReference>
<feature type="chain" id="PRO_5024499984" description="Carboxylic ester hydrolase" evidence="3">
    <location>
        <begin position="17"/>
        <end position="698"/>
    </location>
</feature>
<dbReference type="InterPro" id="IPR029058">
    <property type="entry name" value="AB_hydrolase_fold"/>
</dbReference>
<keyword evidence="2 3" id="KW-0378">Hydrolase</keyword>
<gene>
    <name evidence="5" type="ORF">ATNIH1004_007430</name>
</gene>
<evidence type="ECO:0000256" key="3">
    <source>
        <dbReference type="RuleBase" id="RU361235"/>
    </source>
</evidence>
<feature type="domain" description="Carboxylesterase type B" evidence="4">
    <location>
        <begin position="181"/>
        <end position="641"/>
    </location>
</feature>
<keyword evidence="3" id="KW-0732">Signal</keyword>
<dbReference type="SUPFAM" id="SSF53474">
    <property type="entry name" value="alpha/beta-Hydrolases"/>
    <property type="match status" value="1"/>
</dbReference>
<dbReference type="GeneID" id="54330132"/>
<evidence type="ECO:0000259" key="4">
    <source>
        <dbReference type="Pfam" id="PF00135"/>
    </source>
</evidence>
<dbReference type="PROSITE" id="PS00122">
    <property type="entry name" value="CARBOXYLESTERASE_B_1"/>
    <property type="match status" value="1"/>
</dbReference>
<evidence type="ECO:0000256" key="2">
    <source>
        <dbReference type="ARBA" id="ARBA00022801"/>
    </source>
</evidence>
<dbReference type="Gene3D" id="3.40.50.1820">
    <property type="entry name" value="alpha/beta hydrolase"/>
    <property type="match status" value="1"/>
</dbReference>
<dbReference type="Pfam" id="PF00135">
    <property type="entry name" value="COesterase"/>
    <property type="match status" value="1"/>
</dbReference>
<dbReference type="EC" id="3.1.1.-" evidence="3"/>